<dbReference type="Pfam" id="PF22090">
    <property type="entry name" value="Gins51_C"/>
    <property type="match status" value="1"/>
</dbReference>
<dbReference type="Gene3D" id="3.40.5.50">
    <property type="match status" value="1"/>
</dbReference>
<dbReference type="CDD" id="cd21695">
    <property type="entry name" value="GINS_B_archaea_Gins51"/>
    <property type="match status" value="1"/>
</dbReference>
<sequence>MPDFGLGDIEKQWIEEKTSAKLAKLHEKFYERVADYVVGLSRELERSQDLRKELLREEFDWVIRMVQEIHFLRTLKAMELIVKGSLPSSLLEGERLRFEEIKDILKELREELLKTVVGGRAERPPHKKEKANVLLLISSELPQFVGDDMRCYGPFKSGDVVNLPKRSAEILRSHNLARRL</sequence>
<reference evidence="2 3" key="1">
    <citation type="journal article" date="2016" name="Sci. Rep.">
        <title>Metabolic traits of an uncultured archaeal lineage -MSBL1- from brine pools of the Red Sea.</title>
        <authorList>
            <person name="Mwirichia R."/>
            <person name="Alam I."/>
            <person name="Rashid M."/>
            <person name="Vinu M."/>
            <person name="Ba-Alawi W."/>
            <person name="Anthony Kamau A."/>
            <person name="Kamanda Ngugi D."/>
            <person name="Goker M."/>
            <person name="Klenk H.P."/>
            <person name="Bajic V."/>
            <person name="Stingl U."/>
        </authorList>
    </citation>
    <scope>NUCLEOTIDE SEQUENCE [LARGE SCALE GENOMIC DNA]</scope>
    <source>
        <strain evidence="2">SCGC-AAA261F19</strain>
    </source>
</reference>
<dbReference type="CDD" id="cd11714">
    <property type="entry name" value="GINS_A_archaea"/>
    <property type="match status" value="1"/>
</dbReference>
<name>A0A133V9Q2_9EURY</name>
<dbReference type="InterPro" id="IPR054314">
    <property type="entry name" value="Gins51_C"/>
</dbReference>
<dbReference type="Proteomes" id="UP000070565">
    <property type="component" value="Unassembled WGS sequence"/>
</dbReference>
<dbReference type="EMBL" id="LHXZ01000027">
    <property type="protein sequence ID" value="KXB03173.1"/>
    <property type="molecule type" value="Genomic_DNA"/>
</dbReference>
<evidence type="ECO:0000313" key="3">
    <source>
        <dbReference type="Proteomes" id="UP000070565"/>
    </source>
</evidence>
<protein>
    <recommendedName>
        <fullName evidence="1">Gins51 C-terminal domain-containing protein</fullName>
    </recommendedName>
</protein>
<evidence type="ECO:0000259" key="1">
    <source>
        <dbReference type="Pfam" id="PF22090"/>
    </source>
</evidence>
<keyword evidence="3" id="KW-1185">Reference proteome</keyword>
<accession>A0A133V9Q2</accession>
<feature type="domain" description="Gins51 C-terminal" evidence="1">
    <location>
        <begin position="133"/>
        <end position="180"/>
    </location>
</feature>
<comment type="caution">
    <text evidence="2">The sequence shown here is derived from an EMBL/GenBank/DDBJ whole genome shotgun (WGS) entry which is preliminary data.</text>
</comment>
<proteinExistence type="predicted"/>
<dbReference type="Gene3D" id="1.20.58.1030">
    <property type="match status" value="1"/>
</dbReference>
<gene>
    <name evidence="2" type="ORF">AKJ45_02315</name>
</gene>
<dbReference type="AlphaFoldDB" id="A0A133V9Q2"/>
<evidence type="ECO:0000313" key="2">
    <source>
        <dbReference type="EMBL" id="KXB03173.1"/>
    </source>
</evidence>
<organism evidence="2 3">
    <name type="scientific">candidate division MSBL1 archaeon SCGC-AAA261F19</name>
    <dbReference type="NCBI Taxonomy" id="1698275"/>
    <lineage>
        <taxon>Archaea</taxon>
        <taxon>Methanobacteriati</taxon>
        <taxon>Methanobacteriota</taxon>
        <taxon>candidate division MSBL1</taxon>
    </lineage>
</organism>